<evidence type="ECO:0000256" key="4">
    <source>
        <dbReference type="ARBA" id="ARBA00023211"/>
    </source>
</evidence>
<comment type="catalytic activity">
    <reaction evidence="5">
        <text>N-formimidoyl-L-glutamate + H2O = formamide + L-glutamate</text>
        <dbReference type="Rhea" id="RHEA:22492"/>
        <dbReference type="ChEBI" id="CHEBI:15377"/>
        <dbReference type="ChEBI" id="CHEBI:16397"/>
        <dbReference type="ChEBI" id="CHEBI:29985"/>
        <dbReference type="ChEBI" id="CHEBI:58928"/>
        <dbReference type="EC" id="3.5.3.8"/>
    </reaction>
</comment>
<protein>
    <recommendedName>
        <fullName evidence="5 6">Formimidoylglutamase</fullName>
        <ecNumber evidence="5 6">3.5.3.8</ecNumber>
    </recommendedName>
    <alternativeName>
        <fullName evidence="5">Formiminoglutamase</fullName>
    </alternativeName>
    <alternativeName>
        <fullName evidence="5">Formiminoglutamate hydrolase</fullName>
    </alternativeName>
</protein>
<dbReference type="GO" id="GO:0033389">
    <property type="term" value="P:putrescine biosynthetic process from arginine, via agmatine"/>
    <property type="evidence" value="ECO:0007669"/>
    <property type="project" value="TreeGrafter"/>
</dbReference>
<dbReference type="GO" id="GO:0050415">
    <property type="term" value="F:formimidoylglutamase activity"/>
    <property type="evidence" value="ECO:0007669"/>
    <property type="project" value="UniProtKB-UniRule"/>
</dbReference>
<dbReference type="SUPFAM" id="SSF52768">
    <property type="entry name" value="Arginase/deacetylase"/>
    <property type="match status" value="1"/>
</dbReference>
<evidence type="ECO:0000256" key="3">
    <source>
        <dbReference type="ARBA" id="ARBA00022808"/>
    </source>
</evidence>
<evidence type="ECO:0000256" key="9">
    <source>
        <dbReference type="RuleBase" id="RU003684"/>
    </source>
</evidence>
<keyword evidence="2 5" id="KW-0378">Hydrolase</keyword>
<organism evidence="10 11">
    <name type="scientific">Enterovibrio norvegicus FF-454</name>
    <dbReference type="NCBI Taxonomy" id="1185651"/>
    <lineage>
        <taxon>Bacteria</taxon>
        <taxon>Pseudomonadati</taxon>
        <taxon>Pseudomonadota</taxon>
        <taxon>Gammaproteobacteria</taxon>
        <taxon>Vibrionales</taxon>
        <taxon>Vibrionaceae</taxon>
        <taxon>Enterovibrio</taxon>
    </lineage>
</organism>
<evidence type="ECO:0000256" key="2">
    <source>
        <dbReference type="ARBA" id="ARBA00022801"/>
    </source>
</evidence>
<feature type="binding site" evidence="5 7">
    <location>
        <position position="156"/>
    </location>
    <ligand>
        <name>Mn(2+)</name>
        <dbReference type="ChEBI" id="CHEBI:29035"/>
        <label>1</label>
    </ligand>
</feature>
<feature type="binding site" evidence="5 7">
    <location>
        <position position="121"/>
    </location>
    <ligand>
        <name>Mn(2+)</name>
        <dbReference type="ChEBI" id="CHEBI:29035"/>
        <label>1</label>
    </ligand>
</feature>
<dbReference type="RefSeq" id="WP_016962070.1">
    <property type="nucleotide sequence ID" value="NZ_AJWN02000040.1"/>
</dbReference>
<dbReference type="UniPathway" id="UPA00379">
    <property type="reaction ID" value="UER00552"/>
</dbReference>
<dbReference type="InterPro" id="IPR005923">
    <property type="entry name" value="HutG"/>
</dbReference>
<dbReference type="GO" id="GO:0019556">
    <property type="term" value="P:L-histidine catabolic process to glutamate and formamide"/>
    <property type="evidence" value="ECO:0007669"/>
    <property type="project" value="UniProtKB-UniRule"/>
</dbReference>
<dbReference type="AlphaFoldDB" id="A0A1E5C9B6"/>
<feature type="binding site" evidence="5">
    <location>
        <position position="154"/>
    </location>
    <ligand>
        <name>Mn(2+)</name>
        <dbReference type="ChEBI" id="CHEBI:29035"/>
        <label>2</label>
    </ligand>
</feature>
<dbReference type="Proteomes" id="UP000095039">
    <property type="component" value="Unassembled WGS sequence"/>
</dbReference>
<comment type="function">
    <text evidence="5">Catalyzes the conversion of N-formimidoyl-L-glutamate to L-glutamate and formamide.</text>
</comment>
<feature type="binding site" evidence="5">
    <location>
        <position position="247"/>
    </location>
    <ligand>
        <name>Mn(2+)</name>
        <dbReference type="ChEBI" id="CHEBI:29035"/>
        <label>2</label>
    </ligand>
</feature>
<dbReference type="InterPro" id="IPR006035">
    <property type="entry name" value="Ureohydrolase"/>
</dbReference>
<dbReference type="GO" id="GO:0019557">
    <property type="term" value="P:L-histidine catabolic process to glutamate and formate"/>
    <property type="evidence" value="ECO:0007669"/>
    <property type="project" value="UniProtKB-UniPathway"/>
</dbReference>
<evidence type="ECO:0000256" key="6">
    <source>
        <dbReference type="NCBIfam" id="TIGR01227"/>
    </source>
</evidence>
<dbReference type="HAMAP" id="MF_00737">
    <property type="entry name" value="Formimidoylglutam"/>
    <property type="match status" value="1"/>
</dbReference>
<accession>A0A1E5C9B6</accession>
<comment type="caution">
    <text evidence="10">The sequence shown here is derived from an EMBL/GenBank/DDBJ whole genome shotgun (WGS) entry which is preliminary data.</text>
</comment>
<keyword evidence="11" id="KW-1185">Reference proteome</keyword>
<evidence type="ECO:0000256" key="5">
    <source>
        <dbReference type="HAMAP-Rule" id="MF_00737"/>
    </source>
</evidence>
<dbReference type="GO" id="GO:0008783">
    <property type="term" value="F:agmatinase activity"/>
    <property type="evidence" value="ECO:0007669"/>
    <property type="project" value="TreeGrafter"/>
</dbReference>
<evidence type="ECO:0000256" key="7">
    <source>
        <dbReference type="PIRSR" id="PIRSR036979-1"/>
    </source>
</evidence>
<dbReference type="Gene3D" id="3.40.800.10">
    <property type="entry name" value="Ureohydrolase domain"/>
    <property type="match status" value="1"/>
</dbReference>
<proteinExistence type="inferred from homology"/>
<keyword evidence="3 5" id="KW-0369">Histidine metabolism</keyword>
<dbReference type="InterPro" id="IPR023696">
    <property type="entry name" value="Ureohydrolase_dom_sf"/>
</dbReference>
<feature type="binding site" evidence="5">
    <location>
        <position position="249"/>
    </location>
    <ligand>
        <name>Mn(2+)</name>
        <dbReference type="ChEBI" id="CHEBI:29035"/>
        <label>2</label>
    </ligand>
</feature>
<name>A0A1E5C9B6_9GAMM</name>
<dbReference type="InterPro" id="IPR020855">
    <property type="entry name" value="Ureohydrolase_Mn_BS"/>
</dbReference>
<feature type="binding site" evidence="5 7">
    <location>
        <position position="247"/>
    </location>
    <ligand>
        <name>Mn(2+)</name>
        <dbReference type="ChEBI" id="CHEBI:29035"/>
        <label>1</label>
    </ligand>
</feature>
<comment type="pathway">
    <text evidence="5">Amino-acid degradation; L-histidine degradation into L-glutamate; L-glutamate from N-formimidoyl-L-glutamate (hydrolase route): step 1/1.</text>
</comment>
<dbReference type="PIRSF" id="PIRSF036979">
    <property type="entry name" value="Arginase"/>
    <property type="match status" value="1"/>
</dbReference>
<sequence length="334" mass="36411">MTINMSLWQGRVDEEDGDKGARLHQKIQPADKASEPGIMLMGFACDEGVSRNKGRVGAYAAPNEVRKMLANLPWYDSRPFYDNGNTPCDDHDLAKAQKLLANNVTDALRQKHFPIIVGGGHEVAWGTFQGLANHCLQKNTTTPPRIGIINFDAHFDLRAPSGQSAQGSSGTPFSQIADFCQHRGWPFHYACIGVSRASNTQALFDRAELLSVLAIEDKHISAESLSTVRDKLQGFMSQVDALYLTIDIDVFPASTAPGVSAPAVHGVAYPLVESLIEDILSAENSDGTMKLTLADIAELNPRYDIDNHTARLAARLIWTIARSLSGPTHFQGVM</sequence>
<dbReference type="PRINTS" id="PR00116">
    <property type="entry name" value="ARGINASE"/>
</dbReference>
<evidence type="ECO:0000313" key="11">
    <source>
        <dbReference type="Proteomes" id="UP000095039"/>
    </source>
</evidence>
<feature type="binding site" evidence="7">
    <location>
        <position position="154"/>
    </location>
    <ligand>
        <name>Mn(2+)</name>
        <dbReference type="ChEBI" id="CHEBI:29035"/>
        <label>1</label>
    </ligand>
</feature>
<feature type="binding site" evidence="5">
    <location>
        <position position="152"/>
    </location>
    <ligand>
        <name>Mn(2+)</name>
        <dbReference type="ChEBI" id="CHEBI:29035"/>
        <label>2</label>
    </ligand>
</feature>
<dbReference type="PROSITE" id="PS01053">
    <property type="entry name" value="ARGINASE_1"/>
    <property type="match status" value="1"/>
</dbReference>
<comment type="similarity">
    <text evidence="5 8 9">Belongs to the arginase family.</text>
</comment>
<dbReference type="PROSITE" id="PS51409">
    <property type="entry name" value="ARGINASE_2"/>
    <property type="match status" value="1"/>
</dbReference>
<feature type="binding site" evidence="5 7">
    <location>
        <position position="152"/>
    </location>
    <ligand>
        <name>Mn(2+)</name>
        <dbReference type="ChEBI" id="CHEBI:29035"/>
        <label>1</label>
    </ligand>
</feature>
<dbReference type="GO" id="GO:0030145">
    <property type="term" value="F:manganese ion binding"/>
    <property type="evidence" value="ECO:0007669"/>
    <property type="project" value="UniProtKB-UniRule"/>
</dbReference>
<comment type="cofactor">
    <cofactor evidence="5 7">
        <name>Mn(2+)</name>
        <dbReference type="ChEBI" id="CHEBI:29035"/>
    </cofactor>
    <text evidence="5 7">Binds 2 manganese ions per subunit.</text>
</comment>
<gene>
    <name evidence="5" type="primary">hutG</name>
    <name evidence="10" type="ORF">A1OK_01025</name>
</gene>
<dbReference type="PANTHER" id="PTHR11358:SF35">
    <property type="entry name" value="FORMIMIDOYLGLUTAMASE"/>
    <property type="match status" value="1"/>
</dbReference>
<evidence type="ECO:0000256" key="1">
    <source>
        <dbReference type="ARBA" id="ARBA00022723"/>
    </source>
</evidence>
<keyword evidence="4 5" id="KW-0464">Manganese</keyword>
<evidence type="ECO:0000256" key="8">
    <source>
        <dbReference type="PROSITE-ProRule" id="PRU00742"/>
    </source>
</evidence>
<dbReference type="EMBL" id="AJWN02000040">
    <property type="protein sequence ID" value="OEE62118.1"/>
    <property type="molecule type" value="Genomic_DNA"/>
</dbReference>
<dbReference type="CDD" id="cd09988">
    <property type="entry name" value="Formimidoylglutamase"/>
    <property type="match status" value="1"/>
</dbReference>
<evidence type="ECO:0000313" key="10">
    <source>
        <dbReference type="EMBL" id="OEE62118.1"/>
    </source>
</evidence>
<keyword evidence="1 5" id="KW-0479">Metal-binding</keyword>
<dbReference type="EC" id="3.5.3.8" evidence="5 6"/>
<dbReference type="Pfam" id="PF00491">
    <property type="entry name" value="Arginase"/>
    <property type="match status" value="1"/>
</dbReference>
<reference evidence="10 11" key="1">
    <citation type="journal article" date="2012" name="Science">
        <title>Ecological populations of bacteria act as socially cohesive units of antibiotic production and resistance.</title>
        <authorList>
            <person name="Cordero O.X."/>
            <person name="Wildschutte H."/>
            <person name="Kirkup B."/>
            <person name="Proehl S."/>
            <person name="Ngo L."/>
            <person name="Hussain F."/>
            <person name="Le Roux F."/>
            <person name="Mincer T."/>
            <person name="Polz M.F."/>
        </authorList>
    </citation>
    <scope>NUCLEOTIDE SEQUENCE [LARGE SCALE GENOMIC DNA]</scope>
    <source>
        <strain evidence="10 11">FF-454</strain>
    </source>
</reference>
<dbReference type="NCBIfam" id="TIGR01227">
    <property type="entry name" value="hutG"/>
    <property type="match status" value="1"/>
</dbReference>
<feature type="binding site" evidence="7">
    <location>
        <position position="249"/>
    </location>
    <ligand>
        <name>Mn(2+)</name>
        <dbReference type="ChEBI" id="CHEBI:29035"/>
        <label>1</label>
    </ligand>
</feature>
<dbReference type="PANTHER" id="PTHR11358">
    <property type="entry name" value="ARGINASE/AGMATINASE"/>
    <property type="match status" value="1"/>
</dbReference>